<dbReference type="Pfam" id="PF03030">
    <property type="entry name" value="H_PPase"/>
    <property type="match status" value="1"/>
</dbReference>
<evidence type="ECO:0000313" key="11">
    <source>
        <dbReference type="EMBL" id="KZM81874.1"/>
    </source>
</evidence>
<evidence type="ECO:0000256" key="6">
    <source>
        <dbReference type="ARBA" id="ARBA00022967"/>
    </source>
</evidence>
<dbReference type="InterPro" id="IPR004131">
    <property type="entry name" value="PPase-energised_H-pump"/>
</dbReference>
<feature type="transmembrane region" description="Helical" evidence="10">
    <location>
        <begin position="55"/>
        <end position="80"/>
    </location>
</feature>
<keyword evidence="7 10" id="KW-1133">Transmembrane helix</keyword>
<dbReference type="Gramene" id="KZM81874">
    <property type="protein sequence ID" value="KZM81874"/>
    <property type="gene ID" value="DCAR_029487"/>
</dbReference>
<keyword evidence="9 10" id="KW-0472">Membrane</keyword>
<dbReference type="EMBL" id="CP093351">
    <property type="protein sequence ID" value="WOH14456.1"/>
    <property type="molecule type" value="Genomic_DNA"/>
</dbReference>
<evidence type="ECO:0000256" key="4">
    <source>
        <dbReference type="ARBA" id="ARBA00022692"/>
    </source>
</evidence>
<evidence type="ECO:0000256" key="1">
    <source>
        <dbReference type="ARBA" id="ARBA00004127"/>
    </source>
</evidence>
<dbReference type="PANTHER" id="PTHR31998">
    <property type="entry name" value="K(+)-INSENSITIVE PYROPHOSPHATE-ENERGIZED PROTON PUMP"/>
    <property type="match status" value="1"/>
</dbReference>
<evidence type="ECO:0000256" key="9">
    <source>
        <dbReference type="ARBA" id="ARBA00023136"/>
    </source>
</evidence>
<organism evidence="11">
    <name type="scientific">Daucus carota subsp. sativus</name>
    <name type="common">Carrot</name>
    <dbReference type="NCBI Taxonomy" id="79200"/>
    <lineage>
        <taxon>Eukaryota</taxon>
        <taxon>Viridiplantae</taxon>
        <taxon>Streptophyta</taxon>
        <taxon>Embryophyta</taxon>
        <taxon>Tracheophyta</taxon>
        <taxon>Spermatophyta</taxon>
        <taxon>Magnoliopsida</taxon>
        <taxon>eudicotyledons</taxon>
        <taxon>Gunneridae</taxon>
        <taxon>Pentapetalae</taxon>
        <taxon>asterids</taxon>
        <taxon>campanulids</taxon>
        <taxon>Apiales</taxon>
        <taxon>Apiaceae</taxon>
        <taxon>Apioideae</taxon>
        <taxon>Scandiceae</taxon>
        <taxon>Daucinae</taxon>
        <taxon>Daucus</taxon>
        <taxon>Daucus sect. Daucus</taxon>
    </lineage>
</organism>
<comment type="subcellular location">
    <subcellularLocation>
        <location evidence="1">Endomembrane system</location>
        <topology evidence="1">Multi-pass membrane protein</topology>
    </subcellularLocation>
</comment>
<dbReference type="GO" id="GO:0004427">
    <property type="term" value="F:inorganic diphosphate phosphatase activity"/>
    <property type="evidence" value="ECO:0007669"/>
    <property type="project" value="InterPro"/>
</dbReference>
<evidence type="ECO:0000313" key="13">
    <source>
        <dbReference type="Proteomes" id="UP000077755"/>
    </source>
</evidence>
<dbReference type="Proteomes" id="UP000077755">
    <property type="component" value="Chromosome 9"/>
</dbReference>
<keyword evidence="3" id="KW-0813">Transport</keyword>
<evidence type="ECO:0000256" key="8">
    <source>
        <dbReference type="ARBA" id="ARBA00023065"/>
    </source>
</evidence>
<evidence type="ECO:0000256" key="10">
    <source>
        <dbReference type="SAM" id="Phobius"/>
    </source>
</evidence>
<keyword evidence="4 10" id="KW-0812">Transmembrane</keyword>
<dbReference type="EC" id="7.1.3.1" evidence="2"/>
<keyword evidence="8" id="KW-0406">Ion transport</keyword>
<dbReference type="EMBL" id="LNRQ01000009">
    <property type="protein sequence ID" value="KZM81874.1"/>
    <property type="molecule type" value="Genomic_DNA"/>
</dbReference>
<evidence type="ECO:0000256" key="3">
    <source>
        <dbReference type="ARBA" id="ARBA00022448"/>
    </source>
</evidence>
<evidence type="ECO:0000256" key="2">
    <source>
        <dbReference type="ARBA" id="ARBA00013242"/>
    </source>
</evidence>
<dbReference type="GO" id="GO:0009678">
    <property type="term" value="F:diphosphate hydrolysis-driven proton transmembrane transporter activity"/>
    <property type="evidence" value="ECO:0007669"/>
    <property type="project" value="UniProtKB-EC"/>
</dbReference>
<keyword evidence="5" id="KW-0460">Magnesium</keyword>
<evidence type="ECO:0000313" key="12">
    <source>
        <dbReference type="EMBL" id="WOH14456.1"/>
    </source>
</evidence>
<feature type="transmembrane region" description="Helical" evidence="10">
    <location>
        <begin position="27"/>
        <end position="48"/>
    </location>
</feature>
<evidence type="ECO:0000256" key="5">
    <source>
        <dbReference type="ARBA" id="ARBA00022842"/>
    </source>
</evidence>
<proteinExistence type="predicted"/>
<keyword evidence="6" id="KW-1278">Translocase</keyword>
<accession>A0A175YE00</accession>
<feature type="transmembrane region" description="Helical" evidence="10">
    <location>
        <begin position="86"/>
        <end position="111"/>
    </location>
</feature>
<reference evidence="11" key="1">
    <citation type="journal article" date="2016" name="Nat. Genet.">
        <title>A high-quality carrot genome assembly provides new insights into carotenoid accumulation and asterid genome evolution.</title>
        <authorList>
            <person name="Iorizzo M."/>
            <person name="Ellison S."/>
            <person name="Senalik D."/>
            <person name="Zeng P."/>
            <person name="Satapoomin P."/>
            <person name="Huang J."/>
            <person name="Bowman M."/>
            <person name="Iovene M."/>
            <person name="Sanseverino W."/>
            <person name="Cavagnaro P."/>
            <person name="Yildiz M."/>
            <person name="Macko-Podgorni A."/>
            <person name="Moranska E."/>
            <person name="Grzebelus E."/>
            <person name="Grzebelus D."/>
            <person name="Ashrafi H."/>
            <person name="Zheng Z."/>
            <person name="Cheng S."/>
            <person name="Spooner D."/>
            <person name="Van Deynze A."/>
            <person name="Simon P."/>
        </authorList>
    </citation>
    <scope>NUCLEOTIDE SEQUENCE [LARGE SCALE GENOMIC DNA]</scope>
    <source>
        <tissue evidence="11">Leaf</tissue>
    </source>
</reference>
<reference evidence="12" key="2">
    <citation type="submission" date="2022-03" db="EMBL/GenBank/DDBJ databases">
        <title>Draft title - Genomic analysis of global carrot germplasm unveils the trajectory of domestication and the origin of high carotenoid orange carrot.</title>
        <authorList>
            <person name="Iorizzo M."/>
            <person name="Ellison S."/>
            <person name="Senalik D."/>
            <person name="Macko-Podgorni A."/>
            <person name="Grzebelus D."/>
            <person name="Bostan H."/>
            <person name="Rolling W."/>
            <person name="Curaba J."/>
            <person name="Simon P."/>
        </authorList>
    </citation>
    <scope>NUCLEOTIDE SEQUENCE</scope>
    <source>
        <tissue evidence="12">Leaf</tissue>
    </source>
</reference>
<dbReference type="AlphaFoldDB" id="A0A175YE00"/>
<dbReference type="GO" id="GO:0016020">
    <property type="term" value="C:membrane"/>
    <property type="evidence" value="ECO:0007669"/>
    <property type="project" value="InterPro"/>
</dbReference>
<evidence type="ECO:0000256" key="7">
    <source>
        <dbReference type="ARBA" id="ARBA00022989"/>
    </source>
</evidence>
<protein>
    <recommendedName>
        <fullName evidence="2">H(+)-exporting diphosphatase</fullName>
        <ecNumber evidence="2">7.1.3.1</ecNumber>
    </recommendedName>
</protein>
<feature type="transmembrane region" description="Helical" evidence="10">
    <location>
        <begin position="132"/>
        <end position="154"/>
    </location>
</feature>
<sequence>MIDVADSCQTRAATNVFFDLALGYKSIIIPIFAIAIGIFISFSFAAMYGIVVAALGLLSTIATGLAMMHMIPLVTMLVAFRLLERYVYIFFCYQVVCIVLIQIGGDVLVLNNDNESVGKVALKMVEELRRQFYVVPGAFVMLTSPISVLAGALVSGVQERVGIDVVVEVEGEEGDEVGLMKEKRWKEEKERGRSGWGVIAGL</sequence>
<gene>
    <name evidence="11" type="ORF">DCAR_029487</name>
    <name evidence="12" type="ORF">DCAR_0933975</name>
</gene>
<name>A0A175YE00_DAUCS</name>
<keyword evidence="13" id="KW-1185">Reference proteome</keyword>
<dbReference type="GO" id="GO:0012505">
    <property type="term" value="C:endomembrane system"/>
    <property type="evidence" value="ECO:0007669"/>
    <property type="project" value="UniProtKB-SubCell"/>
</dbReference>